<keyword evidence="1" id="KW-0378">Hydrolase</keyword>
<dbReference type="InterPro" id="IPR023365">
    <property type="entry name" value="Sortase_dom-sf"/>
</dbReference>
<evidence type="ECO:0000313" key="4">
    <source>
        <dbReference type="Proteomes" id="UP000003280"/>
    </source>
</evidence>
<feature type="active site" description="Proton donor/acceptor" evidence="2">
    <location>
        <position position="112"/>
    </location>
</feature>
<dbReference type="eggNOG" id="COG4509">
    <property type="taxonomic scope" value="Bacteria"/>
</dbReference>
<dbReference type="InterPro" id="IPR009835">
    <property type="entry name" value="SrtB"/>
</dbReference>
<reference evidence="3 4" key="1">
    <citation type="submission" date="2010-07" db="EMBL/GenBank/DDBJ databases">
        <authorList>
            <person name="Muzny D."/>
            <person name="Qin X."/>
            <person name="Deng J."/>
            <person name="Jiang H."/>
            <person name="Liu Y."/>
            <person name="Qu J."/>
            <person name="Song X.-Z."/>
            <person name="Zhang L."/>
            <person name="Thornton R."/>
            <person name="Coyle M."/>
            <person name="Francisco L."/>
            <person name="Jackson L."/>
            <person name="Javaid M."/>
            <person name="Korchina V."/>
            <person name="Kovar C."/>
            <person name="Mata R."/>
            <person name="Mathew T."/>
            <person name="Ngo R."/>
            <person name="Nguyen L."/>
            <person name="Nguyen N."/>
            <person name="Okwuonu G."/>
            <person name="Ongeri F."/>
            <person name="Pham C."/>
            <person name="Simmons D."/>
            <person name="Wilczek-Boney K."/>
            <person name="Hale W."/>
            <person name="Jakkamsetti A."/>
            <person name="Pham P."/>
            <person name="Ruth R."/>
            <person name="San Lucas F."/>
            <person name="Warren J."/>
            <person name="Zhang J."/>
            <person name="Zhao Z."/>
            <person name="Zhou C."/>
            <person name="Zhu D."/>
            <person name="Lee S."/>
            <person name="Bess C."/>
            <person name="Blankenburg K."/>
            <person name="Forbes L."/>
            <person name="Fu Q."/>
            <person name="Gubbala S."/>
            <person name="Hirani K."/>
            <person name="Jayaseelan J.C."/>
            <person name="Lara F."/>
            <person name="Munidasa M."/>
            <person name="Palculict T."/>
            <person name="Patil S."/>
            <person name="Pu L.-L."/>
            <person name="Saada N."/>
            <person name="Tang L."/>
            <person name="Weissenberger G."/>
            <person name="Zhu Y."/>
            <person name="Hemphill L."/>
            <person name="Shang Y."/>
            <person name="Youmans B."/>
            <person name="Ayvaz T."/>
            <person name="Ross M."/>
            <person name="Santibanez J."/>
            <person name="Aqrawi P."/>
            <person name="Gross S."/>
            <person name="Joshi V."/>
            <person name="Fowler G."/>
            <person name="Nazareth L."/>
            <person name="Reid J."/>
            <person name="Worley K."/>
            <person name="Petrosino J."/>
            <person name="Highlander S."/>
            <person name="Gibbs R."/>
        </authorList>
    </citation>
    <scope>NUCLEOTIDE SEQUENCE [LARGE SCALE GENOMIC DNA]</scope>
    <source>
        <strain evidence="3 4">ATCC BAA-1640</strain>
    </source>
</reference>
<dbReference type="Pfam" id="PF04203">
    <property type="entry name" value="Sortase"/>
    <property type="match status" value="1"/>
</dbReference>
<dbReference type="CDD" id="cd05826">
    <property type="entry name" value="Sortase_B"/>
    <property type="match status" value="1"/>
</dbReference>
<dbReference type="AlphaFoldDB" id="E0NNL0"/>
<name>E0NNL0_9FIRM</name>
<dbReference type="EMBL" id="AEEH01000050">
    <property type="protein sequence ID" value="EFM24613.1"/>
    <property type="molecule type" value="Genomic_DNA"/>
</dbReference>
<comment type="caution">
    <text evidence="3">The sequence shown here is derived from an EMBL/GenBank/DDBJ whole genome shotgun (WGS) entry which is preliminary data.</text>
</comment>
<keyword evidence="4" id="KW-1185">Reference proteome</keyword>
<dbReference type="MEROPS" id="C60.002"/>
<dbReference type="HOGENOM" id="CLU_034078_3_0_9"/>
<dbReference type="InterPro" id="IPR005754">
    <property type="entry name" value="Sortase"/>
</dbReference>
<dbReference type="Proteomes" id="UP000003280">
    <property type="component" value="Unassembled WGS sequence"/>
</dbReference>
<sequence>MDNQSYNNLKVDYSSRLEEITNSISENSDDALDKEIKAGREFVESLHKSYPDVIGRIYIKNLDLDFPIVKGNDNSFYLDHDYTGAYHPFGAVFMDARNSNDFSDQNTILYGHNVRSGHVFNSLNKYRDPSYVEDNPYIIVDTLNGRFTYKIFAVYDADAYENYRSPSYDENEWKELLSRIEKKNIIKRELPKFGERLLTLSTCSDIDDRMAVQAVLQK</sequence>
<dbReference type="SUPFAM" id="SSF63817">
    <property type="entry name" value="Sortase"/>
    <property type="match status" value="1"/>
</dbReference>
<evidence type="ECO:0000313" key="3">
    <source>
        <dbReference type="EMBL" id="EFM24613.1"/>
    </source>
</evidence>
<dbReference type="Gene3D" id="2.40.260.10">
    <property type="entry name" value="Sortase"/>
    <property type="match status" value="1"/>
</dbReference>
<evidence type="ECO:0000256" key="1">
    <source>
        <dbReference type="ARBA" id="ARBA00022801"/>
    </source>
</evidence>
<organism evidence="3 4">
    <name type="scientific">Peptoniphilus duerdenii ATCC BAA-1640</name>
    <dbReference type="NCBI Taxonomy" id="862517"/>
    <lineage>
        <taxon>Bacteria</taxon>
        <taxon>Bacillati</taxon>
        <taxon>Bacillota</taxon>
        <taxon>Tissierellia</taxon>
        <taxon>Tissierellales</taxon>
        <taxon>Peptoniphilaceae</taxon>
        <taxon>Peptoniphilus</taxon>
    </lineage>
</organism>
<accession>E0NNL0</accession>
<dbReference type="GO" id="GO:0016787">
    <property type="term" value="F:hydrolase activity"/>
    <property type="evidence" value="ECO:0007669"/>
    <property type="project" value="UniProtKB-KW"/>
</dbReference>
<protein>
    <submittedName>
        <fullName evidence="3">Putative sortase, SrtB family</fullName>
    </submittedName>
</protein>
<gene>
    <name evidence="3" type="ORF">HMPREF9225_1749</name>
</gene>
<proteinExistence type="predicted"/>
<feature type="active site" description="Acyl-thioester intermediate" evidence="2">
    <location>
        <position position="203"/>
    </location>
</feature>
<evidence type="ECO:0000256" key="2">
    <source>
        <dbReference type="PIRSR" id="PIRSR605754-1"/>
    </source>
</evidence>
<dbReference type="STRING" id="862517.HMPREF9225_1749"/>